<evidence type="ECO:0000256" key="10">
    <source>
        <dbReference type="ARBA" id="ARBA00023136"/>
    </source>
</evidence>
<evidence type="ECO:0000256" key="5">
    <source>
        <dbReference type="ARBA" id="ARBA00022676"/>
    </source>
</evidence>
<dbReference type="EMBL" id="RBNJ01001122">
    <property type="protein sequence ID" value="RUS33531.1"/>
    <property type="molecule type" value="Genomic_DNA"/>
</dbReference>
<keyword evidence="8" id="KW-0256">Endoplasmic reticulum</keyword>
<evidence type="ECO:0000256" key="12">
    <source>
        <dbReference type="ARBA" id="ARBA00031434"/>
    </source>
</evidence>
<evidence type="ECO:0000313" key="18">
    <source>
        <dbReference type="EMBL" id="RUS33531.1"/>
    </source>
</evidence>
<dbReference type="Gene3D" id="3.40.50.2000">
    <property type="entry name" value="Glycogen Phosphorylase B"/>
    <property type="match status" value="1"/>
</dbReference>
<dbReference type="SUPFAM" id="SSF53756">
    <property type="entry name" value="UDP-Glycosyltransferase/glycogen phosphorylase"/>
    <property type="match status" value="1"/>
</dbReference>
<keyword evidence="9 16" id="KW-1133">Transmembrane helix</keyword>
<dbReference type="Pfam" id="PF00534">
    <property type="entry name" value="Glycos_transf_1"/>
    <property type="match status" value="1"/>
</dbReference>
<evidence type="ECO:0000259" key="17">
    <source>
        <dbReference type="Pfam" id="PF00534"/>
    </source>
</evidence>
<comment type="subcellular location">
    <subcellularLocation>
        <location evidence="1">Endoplasmic reticulum membrane</location>
        <topology evidence="1">Single-pass membrane protein</topology>
    </subcellularLocation>
</comment>
<dbReference type="Proteomes" id="UP000274822">
    <property type="component" value="Unassembled WGS sequence"/>
</dbReference>
<dbReference type="InterPro" id="IPR001296">
    <property type="entry name" value="Glyco_trans_1"/>
</dbReference>
<evidence type="ECO:0000256" key="2">
    <source>
        <dbReference type="ARBA" id="ARBA00004922"/>
    </source>
</evidence>
<dbReference type="InterPro" id="IPR026051">
    <property type="entry name" value="ALG1-like"/>
</dbReference>
<accession>A0A433QUP4</accession>
<keyword evidence="19" id="KW-1185">Reference proteome</keyword>
<evidence type="ECO:0000256" key="4">
    <source>
        <dbReference type="ARBA" id="ARBA00015841"/>
    </source>
</evidence>
<evidence type="ECO:0000256" key="16">
    <source>
        <dbReference type="SAM" id="Phobius"/>
    </source>
</evidence>
<evidence type="ECO:0000256" key="6">
    <source>
        <dbReference type="ARBA" id="ARBA00022679"/>
    </source>
</evidence>
<dbReference type="PANTHER" id="PTHR13036:SF0">
    <property type="entry name" value="CHITOBIOSYLDIPHOSPHODOLICHOL BETA-MANNOSYLTRANSFERASE"/>
    <property type="match status" value="1"/>
</dbReference>
<dbReference type="GO" id="GO:0005789">
    <property type="term" value="C:endoplasmic reticulum membrane"/>
    <property type="evidence" value="ECO:0007669"/>
    <property type="project" value="UniProtKB-SubCell"/>
</dbReference>
<comment type="catalytic activity">
    <reaction evidence="15">
        <text>an N,N'-diacetylchitobiosyl-diphospho-di-trans,poly-cis-dolichol + GDP-alpha-D-mannose = a beta-D-Man-(1-&gt;4)-beta-D-GlcNAc-(1-&gt;4)-alpha-D-GlcNAc-diphospho-di-trans,poly-cis-dolichol + GDP + H(+)</text>
        <dbReference type="Rhea" id="RHEA:13865"/>
        <dbReference type="Rhea" id="RHEA-COMP:19510"/>
        <dbReference type="Rhea" id="RHEA-COMP:19511"/>
        <dbReference type="ChEBI" id="CHEBI:15378"/>
        <dbReference type="ChEBI" id="CHEBI:57269"/>
        <dbReference type="ChEBI" id="CHEBI:57527"/>
        <dbReference type="ChEBI" id="CHEBI:58189"/>
        <dbReference type="ChEBI" id="CHEBI:58472"/>
        <dbReference type="EC" id="2.4.1.142"/>
    </reaction>
    <physiologicalReaction direction="left-to-right" evidence="15">
        <dbReference type="Rhea" id="RHEA:13866"/>
    </physiologicalReaction>
</comment>
<evidence type="ECO:0000256" key="11">
    <source>
        <dbReference type="ARBA" id="ARBA00024899"/>
    </source>
</evidence>
<feature type="domain" description="Glycosyl transferase family 1" evidence="17">
    <location>
        <begin position="336"/>
        <end position="480"/>
    </location>
</feature>
<evidence type="ECO:0000256" key="1">
    <source>
        <dbReference type="ARBA" id="ARBA00004389"/>
    </source>
</evidence>
<gene>
    <name evidence="18" type="ORF">BC938DRAFT_471215</name>
</gene>
<evidence type="ECO:0000256" key="14">
    <source>
        <dbReference type="ARBA" id="ARBA00033088"/>
    </source>
</evidence>
<dbReference type="PANTHER" id="PTHR13036">
    <property type="entry name" value="BETA1,4 MANNOSYLTRANSFERASE"/>
    <property type="match status" value="1"/>
</dbReference>
<keyword evidence="6" id="KW-0808">Transferase</keyword>
<keyword evidence="10 16" id="KW-0472">Membrane</keyword>
<evidence type="ECO:0000256" key="15">
    <source>
        <dbReference type="ARBA" id="ARBA00045071"/>
    </source>
</evidence>
<dbReference type="EC" id="2.4.1.142" evidence="3"/>
<sequence>MGLTLTWSDGGNLSLEGFALVFVCLYVMIGRIAKMYAFDTGSPVLRTRPVVQVVVLGDIGRSPRMQYHAVSLAEAGCSVDFIGYKGTAPSNRVLTNRFINLRYIRNPWSVPEGFPKVLYLLWAPFKALFVSIQLLIYMGGITVYPDFIFVQNPPSIPTLVVSKLVSYLRGAWLIIDWHNFGYSMLGQKFGPDHPVVKFSKWYEQTFGNKAYAHLTVTNKMAQELHRWGVKMIITSANHIPVSSCATYRGKVITFYDKPQAHFARLEVEQIHKFLKRIEFSKAIESQILNARDFLGDISQPETTLLTIKHTSTTDAEYRTDRPQLIVSSTSWTEDEDFTILLDAMQKYETVAAASVDPATYPKLLFVITGKGSLKTYYEQKISKMQLNRTRIVTLWLEMIDYPLLLGSADLGISLHKSTSGMDLPMKVVDMFGCGLPVCALGFDCIDELVHNDENGLIFKDAAQLSEQLIDLFATPASSKKLACLRENVIFEHQQESWEKNWKEQLPRLFIDDQLLGNNSSEVTILGMMVVIIWLWPMVDLVY</sequence>
<comment type="function">
    <text evidence="11">Participates in the formation of the lipid-linked precursor oligosaccharide for N-glycosylation. Involved in assembling the dolichol-pyrophosphate-GlcNAc(2)-Man(5) intermediate on the cytoplasmic surface of the ER.</text>
</comment>
<reference evidence="18 19" key="1">
    <citation type="journal article" date="2018" name="New Phytol.">
        <title>Phylogenomics of Endogonaceae and evolution of mycorrhizas within Mucoromycota.</title>
        <authorList>
            <person name="Chang Y."/>
            <person name="Desiro A."/>
            <person name="Na H."/>
            <person name="Sandor L."/>
            <person name="Lipzen A."/>
            <person name="Clum A."/>
            <person name="Barry K."/>
            <person name="Grigoriev I.V."/>
            <person name="Martin F.M."/>
            <person name="Stajich J.E."/>
            <person name="Smith M.E."/>
            <person name="Bonito G."/>
            <person name="Spatafora J.W."/>
        </authorList>
    </citation>
    <scope>NUCLEOTIDE SEQUENCE [LARGE SCALE GENOMIC DNA]</scope>
    <source>
        <strain evidence="18 19">AD002</strain>
    </source>
</reference>
<name>A0A433QUP4_9FUNG</name>
<evidence type="ECO:0000256" key="7">
    <source>
        <dbReference type="ARBA" id="ARBA00022692"/>
    </source>
</evidence>
<dbReference type="GO" id="GO:0004578">
    <property type="term" value="F:chitobiosyldiphosphodolichol beta-mannosyltransferase activity"/>
    <property type="evidence" value="ECO:0007669"/>
    <property type="project" value="UniProtKB-EC"/>
</dbReference>
<evidence type="ECO:0000256" key="9">
    <source>
        <dbReference type="ARBA" id="ARBA00022989"/>
    </source>
</evidence>
<protein>
    <recommendedName>
        <fullName evidence="4">Chitobiosyldiphosphodolichol beta-mannosyltransferase</fullName>
        <ecNumber evidence="3">2.4.1.142</ecNumber>
    </recommendedName>
    <alternativeName>
        <fullName evidence="13">Beta-1,4-mannosyltransferase</fullName>
    </alternativeName>
    <alternativeName>
        <fullName evidence="14">GDP-Man:GlcNAc2-PP-dolichol mannosyltransferase</fullName>
    </alternativeName>
    <alternativeName>
        <fullName evidence="12">GDP-mannose-dolichol diphosphochitobiose mannosyltransferase</fullName>
    </alternativeName>
</protein>
<organism evidence="18 19">
    <name type="scientific">Jimgerdemannia flammicorona</name>
    <dbReference type="NCBI Taxonomy" id="994334"/>
    <lineage>
        <taxon>Eukaryota</taxon>
        <taxon>Fungi</taxon>
        <taxon>Fungi incertae sedis</taxon>
        <taxon>Mucoromycota</taxon>
        <taxon>Mucoromycotina</taxon>
        <taxon>Endogonomycetes</taxon>
        <taxon>Endogonales</taxon>
        <taxon>Endogonaceae</taxon>
        <taxon>Jimgerdemannia</taxon>
    </lineage>
</organism>
<evidence type="ECO:0000256" key="8">
    <source>
        <dbReference type="ARBA" id="ARBA00022824"/>
    </source>
</evidence>
<dbReference type="AlphaFoldDB" id="A0A433QUP4"/>
<evidence type="ECO:0000256" key="13">
    <source>
        <dbReference type="ARBA" id="ARBA00031566"/>
    </source>
</evidence>
<proteinExistence type="predicted"/>
<evidence type="ECO:0000313" key="19">
    <source>
        <dbReference type="Proteomes" id="UP000274822"/>
    </source>
</evidence>
<evidence type="ECO:0000256" key="3">
    <source>
        <dbReference type="ARBA" id="ARBA00012611"/>
    </source>
</evidence>
<comment type="pathway">
    <text evidence="2">Protein modification; protein glycosylation.</text>
</comment>
<comment type="caution">
    <text evidence="18">The sequence shown here is derived from an EMBL/GenBank/DDBJ whole genome shotgun (WGS) entry which is preliminary data.</text>
</comment>
<feature type="transmembrane region" description="Helical" evidence="16">
    <location>
        <begin position="12"/>
        <end position="29"/>
    </location>
</feature>
<keyword evidence="7 16" id="KW-0812">Transmembrane</keyword>
<keyword evidence="5" id="KW-0328">Glycosyltransferase</keyword>